<evidence type="ECO:0000256" key="6">
    <source>
        <dbReference type="ARBA" id="ARBA00050776"/>
    </source>
</evidence>
<dbReference type="InterPro" id="IPR010970">
    <property type="entry name" value="Cys_dSase_SufS"/>
</dbReference>
<dbReference type="EMBL" id="JAUSUQ010000007">
    <property type="protein sequence ID" value="MDQ0339287.1"/>
    <property type="molecule type" value="Genomic_DNA"/>
</dbReference>
<proteinExistence type="inferred from homology"/>
<dbReference type="CDD" id="cd06453">
    <property type="entry name" value="SufS_like"/>
    <property type="match status" value="1"/>
</dbReference>
<evidence type="ECO:0000256" key="3">
    <source>
        <dbReference type="ARBA" id="ARBA00012239"/>
    </source>
</evidence>
<feature type="domain" description="Aminotransferase class V" evidence="8">
    <location>
        <begin position="2"/>
        <end position="371"/>
    </location>
</feature>
<dbReference type="InterPro" id="IPR000192">
    <property type="entry name" value="Aminotrans_V_dom"/>
</dbReference>
<name>A0ABU0CW66_9BACI</name>
<dbReference type="NCBIfam" id="TIGR01977">
    <property type="entry name" value="am_tr_V_EF2568"/>
    <property type="match status" value="1"/>
</dbReference>
<dbReference type="RefSeq" id="WP_307339067.1">
    <property type="nucleotide sequence ID" value="NZ_JAUSUQ010000007.1"/>
</dbReference>
<dbReference type="Gene3D" id="3.40.640.10">
    <property type="entry name" value="Type I PLP-dependent aspartate aminotransferase-like (Major domain)"/>
    <property type="match status" value="1"/>
</dbReference>
<dbReference type="Proteomes" id="UP001232445">
    <property type="component" value="Unassembled WGS sequence"/>
</dbReference>
<evidence type="ECO:0000256" key="4">
    <source>
        <dbReference type="ARBA" id="ARBA00022679"/>
    </source>
</evidence>
<keyword evidence="5" id="KW-0663">Pyridoxal phosphate</keyword>
<dbReference type="Gene3D" id="3.90.1150.10">
    <property type="entry name" value="Aspartate Aminotransferase, domain 1"/>
    <property type="match status" value="1"/>
</dbReference>
<evidence type="ECO:0000256" key="2">
    <source>
        <dbReference type="ARBA" id="ARBA00010447"/>
    </source>
</evidence>
<comment type="catalytic activity">
    <reaction evidence="6">
        <text>(sulfur carrier)-H + L-cysteine = (sulfur carrier)-SH + L-alanine</text>
        <dbReference type="Rhea" id="RHEA:43892"/>
        <dbReference type="Rhea" id="RHEA-COMP:14737"/>
        <dbReference type="Rhea" id="RHEA-COMP:14739"/>
        <dbReference type="ChEBI" id="CHEBI:29917"/>
        <dbReference type="ChEBI" id="CHEBI:35235"/>
        <dbReference type="ChEBI" id="CHEBI:57972"/>
        <dbReference type="ChEBI" id="CHEBI:64428"/>
        <dbReference type="EC" id="2.8.1.7"/>
    </reaction>
</comment>
<evidence type="ECO:0000313" key="10">
    <source>
        <dbReference type="Proteomes" id="UP001232445"/>
    </source>
</evidence>
<comment type="caution">
    <text evidence="9">The sequence shown here is derived from an EMBL/GenBank/DDBJ whole genome shotgun (WGS) entry which is preliminary data.</text>
</comment>
<dbReference type="InterPro" id="IPR015421">
    <property type="entry name" value="PyrdxlP-dep_Trfase_major"/>
</dbReference>
<dbReference type="InterPro" id="IPR015422">
    <property type="entry name" value="PyrdxlP-dep_Trfase_small"/>
</dbReference>
<gene>
    <name evidence="9" type="ORF">J2S00_002074</name>
</gene>
<comment type="cofactor">
    <cofactor evidence="1">
        <name>pyridoxal 5'-phosphate</name>
        <dbReference type="ChEBI" id="CHEBI:597326"/>
    </cofactor>
</comment>
<dbReference type="InterPro" id="IPR010969">
    <property type="entry name" value="Cys_dSase-rel_unknwn_funct"/>
</dbReference>
<evidence type="ECO:0000256" key="7">
    <source>
        <dbReference type="SAM" id="MobiDB-lite"/>
    </source>
</evidence>
<evidence type="ECO:0000256" key="1">
    <source>
        <dbReference type="ARBA" id="ARBA00001933"/>
    </source>
</evidence>
<comment type="similarity">
    <text evidence="2">Belongs to the class-V pyridoxal-phosphate-dependent aminotransferase family. Csd subfamily.</text>
</comment>
<feature type="region of interest" description="Disordered" evidence="7">
    <location>
        <begin position="229"/>
        <end position="248"/>
    </location>
</feature>
<accession>A0ABU0CW66</accession>
<dbReference type="InterPro" id="IPR016454">
    <property type="entry name" value="Cysteine_dSase"/>
</dbReference>
<dbReference type="PANTHER" id="PTHR43586:SF4">
    <property type="entry name" value="ISOPENICILLIN N EPIMERASE"/>
    <property type="match status" value="1"/>
</dbReference>
<evidence type="ECO:0000259" key="8">
    <source>
        <dbReference type="Pfam" id="PF00266"/>
    </source>
</evidence>
<dbReference type="EC" id="2.8.1.7" evidence="3"/>
<dbReference type="InterPro" id="IPR015424">
    <property type="entry name" value="PyrdxlP-dep_Trfase"/>
</dbReference>
<protein>
    <recommendedName>
        <fullName evidence="3">cysteine desulfurase</fullName>
        <ecNumber evidence="3">2.8.1.7</ecNumber>
    </recommendedName>
</protein>
<dbReference type="Pfam" id="PF00266">
    <property type="entry name" value="Aminotran_5"/>
    <property type="match status" value="1"/>
</dbReference>
<keyword evidence="4" id="KW-0808">Transferase</keyword>
<evidence type="ECO:0000313" key="9">
    <source>
        <dbReference type="EMBL" id="MDQ0339287.1"/>
    </source>
</evidence>
<dbReference type="SUPFAM" id="SSF53383">
    <property type="entry name" value="PLP-dependent transferases"/>
    <property type="match status" value="1"/>
</dbReference>
<reference evidence="9 10" key="1">
    <citation type="submission" date="2023-07" db="EMBL/GenBank/DDBJ databases">
        <title>Genomic Encyclopedia of Type Strains, Phase IV (KMG-IV): sequencing the most valuable type-strain genomes for metagenomic binning, comparative biology and taxonomic classification.</title>
        <authorList>
            <person name="Goeker M."/>
        </authorList>
    </citation>
    <scope>NUCLEOTIDE SEQUENCE [LARGE SCALE GENOMIC DNA]</scope>
    <source>
        <strain evidence="9 10">DSM 17740</strain>
    </source>
</reference>
<sequence>MIYLDQAASSWPKPDGVAEAMLEAVQHYGANPGRGGHQLAVRAAHTISQTRSRLAKLFGIKDPQHIIFFHNATAALNQAIKGFEWAKGDHVLATAFEHNAVRRPLAYIRERHGVKVTYIQPDHNGRVNLDQVAGALTPYTKLIVATHMSNVTGAILPIREIGQLAREKQIPFLVDASQSAGILPIDVEEDCIDLLAFPGHKGLYGPQGTGGLYLSPQLDLIPLFHGGTGSHSELEQQPDSRPARYESGTLNTPGIAGLNVGVSFVLEQGVEQIWEHEWQLTQYALQQLSQIDALQLYGPEMEVKRGPVVAFNLAGIDPHEVAMILDQHYGIATRAGLHCTPLAHQMLKTDPVGTVRASFGFFNRKEEIDQLVQALLEIQEGLLGSS</sequence>
<keyword evidence="10" id="KW-1185">Reference proteome</keyword>
<dbReference type="PIRSF" id="PIRSF005572">
    <property type="entry name" value="NifS"/>
    <property type="match status" value="1"/>
</dbReference>
<evidence type="ECO:0000256" key="5">
    <source>
        <dbReference type="ARBA" id="ARBA00022898"/>
    </source>
</evidence>
<dbReference type="PANTHER" id="PTHR43586">
    <property type="entry name" value="CYSTEINE DESULFURASE"/>
    <property type="match status" value="1"/>
</dbReference>
<organism evidence="9 10">
    <name type="scientific">Caldalkalibacillus uzonensis</name>
    <dbReference type="NCBI Taxonomy" id="353224"/>
    <lineage>
        <taxon>Bacteria</taxon>
        <taxon>Bacillati</taxon>
        <taxon>Bacillota</taxon>
        <taxon>Bacilli</taxon>
        <taxon>Bacillales</taxon>
        <taxon>Bacillaceae</taxon>
        <taxon>Caldalkalibacillus</taxon>
    </lineage>
</organism>